<keyword evidence="1" id="KW-1185">Reference proteome</keyword>
<name>A0A7I4YBB8_HAECO</name>
<sequence length="71" mass="7810">MGNGPVSVVGVMTLRHDYEEAHEHLHNQSIHPARLQSCGNFARSHTKVQNCGNSVRFPYQRTNAPPTGASI</sequence>
<evidence type="ECO:0000313" key="1">
    <source>
        <dbReference type="Proteomes" id="UP000025227"/>
    </source>
</evidence>
<organism evidence="1 2">
    <name type="scientific">Haemonchus contortus</name>
    <name type="common">Barber pole worm</name>
    <dbReference type="NCBI Taxonomy" id="6289"/>
    <lineage>
        <taxon>Eukaryota</taxon>
        <taxon>Metazoa</taxon>
        <taxon>Ecdysozoa</taxon>
        <taxon>Nematoda</taxon>
        <taxon>Chromadorea</taxon>
        <taxon>Rhabditida</taxon>
        <taxon>Rhabditina</taxon>
        <taxon>Rhabditomorpha</taxon>
        <taxon>Strongyloidea</taxon>
        <taxon>Trichostrongylidae</taxon>
        <taxon>Haemonchus</taxon>
    </lineage>
</organism>
<dbReference type="Proteomes" id="UP000025227">
    <property type="component" value="Unplaced"/>
</dbReference>
<evidence type="ECO:0000313" key="2">
    <source>
        <dbReference type="WBParaSite" id="HCON_00070565-00001"/>
    </source>
</evidence>
<reference evidence="2" key="1">
    <citation type="submission" date="2020-12" db="UniProtKB">
        <authorList>
            <consortium name="WormBaseParasite"/>
        </authorList>
    </citation>
    <scope>IDENTIFICATION</scope>
    <source>
        <strain evidence="2">MHco3</strain>
    </source>
</reference>
<dbReference type="AlphaFoldDB" id="A0A7I4YBB8"/>
<accession>A0A7I4YBB8</accession>
<dbReference type="WBParaSite" id="HCON_00070565-00001">
    <property type="protein sequence ID" value="HCON_00070565-00001"/>
    <property type="gene ID" value="HCON_00070565"/>
</dbReference>
<proteinExistence type="predicted"/>
<protein>
    <submittedName>
        <fullName evidence="2">Uncharacterized protein</fullName>
    </submittedName>
</protein>